<dbReference type="Gene3D" id="1.10.3810.10">
    <property type="entry name" value="Biosynthetic peptidoglycan transglycosylase-like"/>
    <property type="match status" value="1"/>
</dbReference>
<proteinExistence type="predicted"/>
<dbReference type="AlphaFoldDB" id="A0A060C8X7"/>
<organism evidence="2">
    <name type="scientific">uncultured Eggerthella sp</name>
    <dbReference type="NCBI Taxonomy" id="293422"/>
    <lineage>
        <taxon>Bacteria</taxon>
        <taxon>Bacillati</taxon>
        <taxon>Actinomycetota</taxon>
        <taxon>Coriobacteriia</taxon>
        <taxon>Eggerthellales</taxon>
        <taxon>Eggerthellaceae</taxon>
        <taxon>Eggerthella</taxon>
        <taxon>environmental samples</taxon>
    </lineage>
</organism>
<reference evidence="2" key="1">
    <citation type="journal article" date="2013" name="Environ. Microbiol.">
        <title>Seasonally variable intestinal metagenomes of the red palm weevil (Rhynchophorus ferrugineus).</title>
        <authorList>
            <person name="Jia S."/>
            <person name="Zhang X."/>
            <person name="Zhang G."/>
            <person name="Yin A."/>
            <person name="Zhang S."/>
            <person name="Li F."/>
            <person name="Wang L."/>
            <person name="Zhao D."/>
            <person name="Yun Q."/>
            <person name="Tala"/>
            <person name="Wang J."/>
            <person name="Sun G."/>
            <person name="Baabdullah M."/>
            <person name="Yu X."/>
            <person name="Hu S."/>
            <person name="Al-Mssallem I.S."/>
            <person name="Yu J."/>
        </authorList>
    </citation>
    <scope>NUCLEOTIDE SEQUENCE</scope>
</reference>
<dbReference type="InterPro" id="IPR036950">
    <property type="entry name" value="PBP_transglycosylase"/>
</dbReference>
<sequence>MKRKIVKWLRRFLILTLITCAVLIYIGYREYREVIDEVSIEAKIAEIQAQESYVTLDEISDTYLNAVVSVEDNRFWSRNSVLDYRA</sequence>
<dbReference type="EMBL" id="KF124064">
    <property type="protein sequence ID" value="AIA91377.1"/>
    <property type="molecule type" value="Genomic_DNA"/>
</dbReference>
<keyword evidence="1" id="KW-0472">Membrane</keyword>
<protein>
    <submittedName>
        <fullName evidence="2">CAZy families GT51 protein</fullName>
    </submittedName>
</protein>
<feature type="transmembrane region" description="Helical" evidence="1">
    <location>
        <begin position="12"/>
        <end position="28"/>
    </location>
</feature>
<keyword evidence="1" id="KW-0812">Transmembrane</keyword>
<evidence type="ECO:0000256" key="1">
    <source>
        <dbReference type="SAM" id="Phobius"/>
    </source>
</evidence>
<accession>A0A060C8X7</accession>
<feature type="non-terminal residue" evidence="2">
    <location>
        <position position="86"/>
    </location>
</feature>
<name>A0A060C8X7_9ACTN</name>
<keyword evidence="1" id="KW-1133">Transmembrane helix</keyword>
<evidence type="ECO:0000313" key="2">
    <source>
        <dbReference type="EMBL" id="AIA91377.1"/>
    </source>
</evidence>